<accession>A0A0K9P1B1</accession>
<dbReference type="Proteomes" id="UP000036987">
    <property type="component" value="Unassembled WGS sequence"/>
</dbReference>
<evidence type="ECO:0000313" key="3">
    <source>
        <dbReference type="Proteomes" id="UP000036987"/>
    </source>
</evidence>
<sequence length="82" mass="8853">MNFTRLFFPPGKPPVSPRSSFSNEPSPRYNEEVVVPGIGGVSIVGSSGGFSSNILLRPDLEVSSSFRRPCSSLAASDRYMKT</sequence>
<reference evidence="3" key="1">
    <citation type="journal article" date="2016" name="Nature">
        <title>The genome of the seagrass Zostera marina reveals angiosperm adaptation to the sea.</title>
        <authorList>
            <person name="Olsen J.L."/>
            <person name="Rouze P."/>
            <person name="Verhelst B."/>
            <person name="Lin Y.-C."/>
            <person name="Bayer T."/>
            <person name="Collen J."/>
            <person name="Dattolo E."/>
            <person name="De Paoli E."/>
            <person name="Dittami S."/>
            <person name="Maumus F."/>
            <person name="Michel G."/>
            <person name="Kersting A."/>
            <person name="Lauritano C."/>
            <person name="Lohaus R."/>
            <person name="Toepel M."/>
            <person name="Tonon T."/>
            <person name="Vanneste K."/>
            <person name="Amirebrahimi M."/>
            <person name="Brakel J."/>
            <person name="Bostroem C."/>
            <person name="Chovatia M."/>
            <person name="Grimwood J."/>
            <person name="Jenkins J.W."/>
            <person name="Jueterbock A."/>
            <person name="Mraz A."/>
            <person name="Stam W.T."/>
            <person name="Tice H."/>
            <person name="Bornberg-Bauer E."/>
            <person name="Green P.J."/>
            <person name="Pearson G.A."/>
            <person name="Procaccini G."/>
            <person name="Duarte C.M."/>
            <person name="Schmutz J."/>
            <person name="Reusch T.B.H."/>
            <person name="Van de Peer Y."/>
        </authorList>
    </citation>
    <scope>NUCLEOTIDE SEQUENCE [LARGE SCALE GENOMIC DNA]</scope>
    <source>
        <strain evidence="3">cv. Finnish</strain>
    </source>
</reference>
<dbReference type="EMBL" id="LFYR01001429">
    <property type="protein sequence ID" value="KMZ62017.1"/>
    <property type="molecule type" value="Genomic_DNA"/>
</dbReference>
<organism evidence="2 3">
    <name type="scientific">Zostera marina</name>
    <name type="common">Eelgrass</name>
    <dbReference type="NCBI Taxonomy" id="29655"/>
    <lineage>
        <taxon>Eukaryota</taxon>
        <taxon>Viridiplantae</taxon>
        <taxon>Streptophyta</taxon>
        <taxon>Embryophyta</taxon>
        <taxon>Tracheophyta</taxon>
        <taxon>Spermatophyta</taxon>
        <taxon>Magnoliopsida</taxon>
        <taxon>Liliopsida</taxon>
        <taxon>Zosteraceae</taxon>
        <taxon>Zostera</taxon>
    </lineage>
</organism>
<gene>
    <name evidence="2" type="ORF">ZOSMA_49G00860</name>
</gene>
<evidence type="ECO:0000313" key="2">
    <source>
        <dbReference type="EMBL" id="KMZ62017.1"/>
    </source>
</evidence>
<comment type="caution">
    <text evidence="2">The sequence shown here is derived from an EMBL/GenBank/DDBJ whole genome shotgun (WGS) entry which is preliminary data.</text>
</comment>
<evidence type="ECO:0000256" key="1">
    <source>
        <dbReference type="SAM" id="MobiDB-lite"/>
    </source>
</evidence>
<protein>
    <submittedName>
        <fullName evidence="2">Uncharacterized protein</fullName>
    </submittedName>
</protein>
<keyword evidence="3" id="KW-1185">Reference proteome</keyword>
<dbReference type="AlphaFoldDB" id="A0A0K9P1B1"/>
<name>A0A0K9P1B1_ZOSMR</name>
<feature type="region of interest" description="Disordered" evidence="1">
    <location>
        <begin position="1"/>
        <end position="29"/>
    </location>
</feature>
<proteinExistence type="predicted"/>